<evidence type="ECO:0000313" key="2">
    <source>
        <dbReference type="EMBL" id="ONH95271.1"/>
    </source>
</evidence>
<reference evidence="2 3" key="1">
    <citation type="journal article" date="2013" name="Nat. Genet.">
        <title>The high-quality draft genome of peach (Prunus persica) identifies unique patterns of genetic diversity, domestication and genome evolution.</title>
        <authorList>
            <consortium name="International Peach Genome Initiative"/>
            <person name="Verde I."/>
            <person name="Abbott A.G."/>
            <person name="Scalabrin S."/>
            <person name="Jung S."/>
            <person name="Shu S."/>
            <person name="Marroni F."/>
            <person name="Zhebentyayeva T."/>
            <person name="Dettori M.T."/>
            <person name="Grimwood J."/>
            <person name="Cattonaro F."/>
            <person name="Zuccolo A."/>
            <person name="Rossini L."/>
            <person name="Jenkins J."/>
            <person name="Vendramin E."/>
            <person name="Meisel L.A."/>
            <person name="Decroocq V."/>
            <person name="Sosinski B."/>
            <person name="Prochnik S."/>
            <person name="Mitros T."/>
            <person name="Policriti A."/>
            <person name="Cipriani G."/>
            <person name="Dondini L."/>
            <person name="Ficklin S."/>
            <person name="Goodstein D.M."/>
            <person name="Xuan P."/>
            <person name="Del Fabbro C."/>
            <person name="Aramini V."/>
            <person name="Copetti D."/>
            <person name="Gonzalez S."/>
            <person name="Horner D.S."/>
            <person name="Falchi R."/>
            <person name="Lucas S."/>
            <person name="Mica E."/>
            <person name="Maldonado J."/>
            <person name="Lazzari B."/>
            <person name="Bielenberg D."/>
            <person name="Pirona R."/>
            <person name="Miculan M."/>
            <person name="Barakat A."/>
            <person name="Testolin R."/>
            <person name="Stella A."/>
            <person name="Tartarini S."/>
            <person name="Tonutti P."/>
            <person name="Arus P."/>
            <person name="Orellana A."/>
            <person name="Wells C."/>
            <person name="Main D."/>
            <person name="Vizzotto G."/>
            <person name="Silva H."/>
            <person name="Salamini F."/>
            <person name="Schmutz J."/>
            <person name="Morgante M."/>
            <person name="Rokhsar D.S."/>
        </authorList>
    </citation>
    <scope>NUCLEOTIDE SEQUENCE [LARGE SCALE GENOMIC DNA]</scope>
    <source>
        <strain evidence="3">cv. Nemared</strain>
    </source>
</reference>
<keyword evidence="3" id="KW-1185">Reference proteome</keyword>
<evidence type="ECO:0000256" key="1">
    <source>
        <dbReference type="SAM" id="Phobius"/>
    </source>
</evidence>
<dbReference type="Gramene" id="ONH95271">
    <property type="protein sequence ID" value="ONH95271"/>
    <property type="gene ID" value="PRUPE_7G060600"/>
</dbReference>
<name>A0A251N7G6_PRUPE</name>
<protein>
    <submittedName>
        <fullName evidence="2">Uncharacterized protein</fullName>
    </submittedName>
</protein>
<dbReference type="AlphaFoldDB" id="A0A251N7G6"/>
<organism evidence="2 3">
    <name type="scientific">Prunus persica</name>
    <name type="common">Peach</name>
    <name type="synonym">Amygdalus persica</name>
    <dbReference type="NCBI Taxonomy" id="3760"/>
    <lineage>
        <taxon>Eukaryota</taxon>
        <taxon>Viridiplantae</taxon>
        <taxon>Streptophyta</taxon>
        <taxon>Embryophyta</taxon>
        <taxon>Tracheophyta</taxon>
        <taxon>Spermatophyta</taxon>
        <taxon>Magnoliopsida</taxon>
        <taxon>eudicotyledons</taxon>
        <taxon>Gunneridae</taxon>
        <taxon>Pentapetalae</taxon>
        <taxon>rosids</taxon>
        <taxon>fabids</taxon>
        <taxon>Rosales</taxon>
        <taxon>Rosaceae</taxon>
        <taxon>Amygdaloideae</taxon>
        <taxon>Amygdaleae</taxon>
        <taxon>Prunus</taxon>
    </lineage>
</organism>
<dbReference type="EMBL" id="CM007657">
    <property type="protein sequence ID" value="ONH95271.1"/>
    <property type="molecule type" value="Genomic_DNA"/>
</dbReference>
<keyword evidence="1" id="KW-1133">Transmembrane helix</keyword>
<proteinExistence type="predicted"/>
<gene>
    <name evidence="2" type="ORF">PRUPE_7G060600</name>
</gene>
<sequence>MYPTINKSTFADISNFIHSYKPLSIFGSAFRCPASSKMAKREQMQAQLLSSFTLLLTPELNPTLNLYLTLLLYIDIIFLHILLTS</sequence>
<dbReference type="Proteomes" id="UP000006882">
    <property type="component" value="Chromosome G7"/>
</dbReference>
<keyword evidence="1" id="KW-0812">Transmembrane</keyword>
<keyword evidence="1" id="KW-0472">Membrane</keyword>
<evidence type="ECO:0000313" key="3">
    <source>
        <dbReference type="Proteomes" id="UP000006882"/>
    </source>
</evidence>
<accession>A0A251N7G6</accession>
<feature type="transmembrane region" description="Helical" evidence="1">
    <location>
        <begin position="64"/>
        <end position="83"/>
    </location>
</feature>